<dbReference type="Gene3D" id="1.10.357.10">
    <property type="entry name" value="Tetracycline Repressor, domain 2"/>
    <property type="match status" value="1"/>
</dbReference>
<name>A0A285UKF9_9BACL</name>
<proteinExistence type="predicted"/>
<evidence type="ECO:0000313" key="4">
    <source>
        <dbReference type="EMBL" id="SOC42404.1"/>
    </source>
</evidence>
<keyword evidence="1 2" id="KW-0238">DNA-binding</keyword>
<dbReference type="PANTHER" id="PTHR43479">
    <property type="entry name" value="ACREF/ENVCD OPERON REPRESSOR-RELATED"/>
    <property type="match status" value="1"/>
</dbReference>
<dbReference type="RefSeq" id="WP_170949507.1">
    <property type="nucleotide sequence ID" value="NZ_OBQC01000012.1"/>
</dbReference>
<dbReference type="EMBL" id="OBQC01000012">
    <property type="protein sequence ID" value="SOC42404.1"/>
    <property type="molecule type" value="Genomic_DNA"/>
</dbReference>
<sequence>MGTVHEQMAQKTKFEIERCFIDLVQEEGFQNVSVKKIAERAGINRGTFYLHYVDKFDCMEKIQNRLLDELQEKMRNIAPPEIFISIQQRKIYSPFLGIYEFVLDNAVAIRAILGNQGDPSFSNKVKEIFKNTIVARLAEYSPLLADKEFHKYFSAFFTSAILGLFQEWLEGYEGKTVQDLAEVHFQILSLVGNISNLVTRKPNLE</sequence>
<dbReference type="InterPro" id="IPR001647">
    <property type="entry name" value="HTH_TetR"/>
</dbReference>
<dbReference type="InterPro" id="IPR009057">
    <property type="entry name" value="Homeodomain-like_sf"/>
</dbReference>
<dbReference type="AlphaFoldDB" id="A0A285UKF9"/>
<gene>
    <name evidence="4" type="ORF">SAMN05877842_11271</name>
</gene>
<evidence type="ECO:0000259" key="3">
    <source>
        <dbReference type="PROSITE" id="PS50977"/>
    </source>
</evidence>
<feature type="DNA-binding region" description="H-T-H motif" evidence="2">
    <location>
        <begin position="33"/>
        <end position="52"/>
    </location>
</feature>
<accession>A0A285UKF9</accession>
<dbReference type="Proteomes" id="UP000219252">
    <property type="component" value="Unassembled WGS sequence"/>
</dbReference>
<dbReference type="PROSITE" id="PS50977">
    <property type="entry name" value="HTH_TETR_2"/>
    <property type="match status" value="1"/>
</dbReference>
<dbReference type="InterPro" id="IPR039532">
    <property type="entry name" value="TetR_C_Firmicutes"/>
</dbReference>
<keyword evidence="5" id="KW-1185">Reference proteome</keyword>
<evidence type="ECO:0000256" key="2">
    <source>
        <dbReference type="PROSITE-ProRule" id="PRU00335"/>
    </source>
</evidence>
<dbReference type="SUPFAM" id="SSF46689">
    <property type="entry name" value="Homeodomain-like"/>
    <property type="match status" value="1"/>
</dbReference>
<protein>
    <submittedName>
        <fullName evidence="4">TetR family transcriptional regulator</fullName>
    </submittedName>
</protein>
<organism evidence="4 5">
    <name type="scientific">Ureibacillus acetophenoni</name>
    <dbReference type="NCBI Taxonomy" id="614649"/>
    <lineage>
        <taxon>Bacteria</taxon>
        <taxon>Bacillati</taxon>
        <taxon>Bacillota</taxon>
        <taxon>Bacilli</taxon>
        <taxon>Bacillales</taxon>
        <taxon>Caryophanaceae</taxon>
        <taxon>Ureibacillus</taxon>
    </lineage>
</organism>
<dbReference type="Pfam" id="PF00440">
    <property type="entry name" value="TetR_N"/>
    <property type="match status" value="1"/>
</dbReference>
<dbReference type="GO" id="GO:0003677">
    <property type="term" value="F:DNA binding"/>
    <property type="evidence" value="ECO:0007669"/>
    <property type="project" value="UniProtKB-UniRule"/>
</dbReference>
<evidence type="ECO:0000256" key="1">
    <source>
        <dbReference type="ARBA" id="ARBA00023125"/>
    </source>
</evidence>
<reference evidence="5" key="1">
    <citation type="submission" date="2017-08" db="EMBL/GenBank/DDBJ databases">
        <authorList>
            <person name="Varghese N."/>
            <person name="Submissions S."/>
        </authorList>
    </citation>
    <scope>NUCLEOTIDE SEQUENCE [LARGE SCALE GENOMIC DNA]</scope>
    <source>
        <strain evidence="5">JC23</strain>
    </source>
</reference>
<dbReference type="Pfam" id="PF14278">
    <property type="entry name" value="TetR_C_8"/>
    <property type="match status" value="1"/>
</dbReference>
<dbReference type="PANTHER" id="PTHR43479:SF11">
    <property type="entry name" value="ACREF_ENVCD OPERON REPRESSOR-RELATED"/>
    <property type="match status" value="1"/>
</dbReference>
<dbReference type="InterPro" id="IPR050624">
    <property type="entry name" value="HTH-type_Tx_Regulator"/>
</dbReference>
<evidence type="ECO:0000313" key="5">
    <source>
        <dbReference type="Proteomes" id="UP000219252"/>
    </source>
</evidence>
<feature type="domain" description="HTH tetR-type" evidence="3">
    <location>
        <begin position="10"/>
        <end position="70"/>
    </location>
</feature>